<dbReference type="PANTHER" id="PTHR42973">
    <property type="entry name" value="BINDING OXIDOREDUCTASE, PUTATIVE (AFU_ORTHOLOGUE AFUA_1G17690)-RELATED"/>
    <property type="match status" value="1"/>
</dbReference>
<protein>
    <submittedName>
        <fullName evidence="7">FAD-binding oxidoreductase</fullName>
    </submittedName>
</protein>
<dbReference type="InterPro" id="IPR036318">
    <property type="entry name" value="FAD-bd_PCMH-like_sf"/>
</dbReference>
<dbReference type="SUPFAM" id="SSF55103">
    <property type="entry name" value="FAD-linked oxidases, C-terminal domain"/>
    <property type="match status" value="1"/>
</dbReference>
<evidence type="ECO:0000256" key="3">
    <source>
        <dbReference type="ARBA" id="ARBA00022630"/>
    </source>
</evidence>
<dbReference type="Gene3D" id="3.30.465.10">
    <property type="match status" value="1"/>
</dbReference>
<dbReference type="SUPFAM" id="SSF56176">
    <property type="entry name" value="FAD-binding/transporter-associated domain-like"/>
    <property type="match status" value="1"/>
</dbReference>
<dbReference type="Pfam" id="PF08031">
    <property type="entry name" value="BBE"/>
    <property type="match status" value="1"/>
</dbReference>
<dbReference type="PANTHER" id="PTHR42973:SF39">
    <property type="entry name" value="FAD-BINDING PCMH-TYPE DOMAIN-CONTAINING PROTEIN"/>
    <property type="match status" value="1"/>
</dbReference>
<evidence type="ECO:0000256" key="2">
    <source>
        <dbReference type="ARBA" id="ARBA00005466"/>
    </source>
</evidence>
<keyword evidence="3" id="KW-0285">Flavoprotein</keyword>
<dbReference type="InterPro" id="IPR006093">
    <property type="entry name" value="Oxy_OxRdtase_FAD_BS"/>
</dbReference>
<dbReference type="InterPro" id="IPR006094">
    <property type="entry name" value="Oxid_FAD_bind_N"/>
</dbReference>
<organism evidence="7 8">
    <name type="scientific">Oceanitalea stevensii</name>
    <dbReference type="NCBI Taxonomy" id="2763072"/>
    <lineage>
        <taxon>Bacteria</taxon>
        <taxon>Bacillati</taxon>
        <taxon>Actinomycetota</taxon>
        <taxon>Actinomycetes</taxon>
        <taxon>Micrococcales</taxon>
        <taxon>Bogoriellaceae</taxon>
        <taxon>Georgenia</taxon>
    </lineage>
</organism>
<evidence type="ECO:0000256" key="4">
    <source>
        <dbReference type="ARBA" id="ARBA00022827"/>
    </source>
</evidence>
<dbReference type="InterPro" id="IPR016167">
    <property type="entry name" value="FAD-bd_PCMH_sub1"/>
</dbReference>
<proteinExistence type="inferred from homology"/>
<feature type="domain" description="FAD-binding PCMH-type" evidence="6">
    <location>
        <begin position="34"/>
        <end position="204"/>
    </location>
</feature>
<dbReference type="InterPro" id="IPR050416">
    <property type="entry name" value="FAD-linked_Oxidoreductase"/>
</dbReference>
<dbReference type="InterPro" id="IPR016166">
    <property type="entry name" value="FAD-bd_PCMH"/>
</dbReference>
<dbReference type="Proteomes" id="UP000661894">
    <property type="component" value="Unassembled WGS sequence"/>
</dbReference>
<dbReference type="EMBL" id="JACSPO010000004">
    <property type="protein sequence ID" value="MBD8062529.1"/>
    <property type="molecule type" value="Genomic_DNA"/>
</dbReference>
<dbReference type="Pfam" id="PF01565">
    <property type="entry name" value="FAD_binding_4"/>
    <property type="match status" value="1"/>
</dbReference>
<dbReference type="InterPro" id="IPR016164">
    <property type="entry name" value="FAD-linked_Oxase-like_C"/>
</dbReference>
<reference evidence="7 8" key="1">
    <citation type="submission" date="2020-08" db="EMBL/GenBank/DDBJ databases">
        <title>A Genomic Blueprint of the Chicken Gut Microbiome.</title>
        <authorList>
            <person name="Gilroy R."/>
            <person name="Ravi A."/>
            <person name="Getino M."/>
            <person name="Pursley I."/>
            <person name="Horton D.L."/>
            <person name="Alikhan N.-F."/>
            <person name="Baker D."/>
            <person name="Gharbi K."/>
            <person name="Hall N."/>
            <person name="Watson M."/>
            <person name="Adriaenssens E.M."/>
            <person name="Foster-Nyarko E."/>
            <person name="Jarju S."/>
            <person name="Secka A."/>
            <person name="Antonio M."/>
            <person name="Oren A."/>
            <person name="Chaudhuri R."/>
            <person name="La Ragione R.M."/>
            <person name="Hildebrand F."/>
            <person name="Pallen M.J."/>
        </authorList>
    </citation>
    <scope>NUCLEOTIDE SEQUENCE [LARGE SCALE GENOMIC DNA]</scope>
    <source>
        <strain evidence="7 8">Sa1BUA1</strain>
    </source>
</reference>
<keyword evidence="5" id="KW-0560">Oxidoreductase</keyword>
<keyword evidence="8" id="KW-1185">Reference proteome</keyword>
<dbReference type="PROSITE" id="PS00862">
    <property type="entry name" value="OX2_COVAL_FAD"/>
    <property type="match status" value="1"/>
</dbReference>
<keyword evidence="4" id="KW-0274">FAD</keyword>
<gene>
    <name evidence="7" type="ORF">H9624_09350</name>
</gene>
<evidence type="ECO:0000256" key="5">
    <source>
        <dbReference type="ARBA" id="ARBA00023002"/>
    </source>
</evidence>
<name>A0ABR8Z2S0_9MICO</name>
<accession>A0ABR8Z2S0</accession>
<dbReference type="InterPro" id="IPR016169">
    <property type="entry name" value="FAD-bd_PCMH_sub2"/>
</dbReference>
<comment type="caution">
    <text evidence="7">The sequence shown here is derived from an EMBL/GenBank/DDBJ whole genome shotgun (WGS) entry which is preliminary data.</text>
</comment>
<comment type="cofactor">
    <cofactor evidence="1">
        <name>FAD</name>
        <dbReference type="ChEBI" id="CHEBI:57692"/>
    </cofactor>
</comment>
<dbReference type="RefSeq" id="WP_251839637.1">
    <property type="nucleotide sequence ID" value="NZ_JACSPO010000004.1"/>
</dbReference>
<dbReference type="PROSITE" id="PS51387">
    <property type="entry name" value="FAD_PCMH"/>
    <property type="match status" value="1"/>
</dbReference>
<dbReference type="Gene3D" id="3.30.43.10">
    <property type="entry name" value="Uridine Diphospho-n-acetylenolpyruvylglucosamine Reductase, domain 2"/>
    <property type="match status" value="1"/>
</dbReference>
<dbReference type="InterPro" id="IPR012951">
    <property type="entry name" value="BBE"/>
</dbReference>
<evidence type="ECO:0000313" key="8">
    <source>
        <dbReference type="Proteomes" id="UP000661894"/>
    </source>
</evidence>
<evidence type="ECO:0000259" key="6">
    <source>
        <dbReference type="PROSITE" id="PS51387"/>
    </source>
</evidence>
<comment type="similarity">
    <text evidence="2">Belongs to the oxygen-dependent FAD-linked oxidoreductase family.</text>
</comment>
<sequence length="455" mass="46277">MTSLANLEQALPGRLLRPDADGFAELTAREFAALGDPPAAVAQVSTTADVVAAVRGARDVGLSVAVRSGGHSYAHHSAGPGGLVLDVRGLDSVSIDPDALVGHAGGGATAGAYSRAAGEHGLATGFGDTGTVGVAGIALGGGIGFLSRRDGLTVDNVLAAEVVLADGSVVTADAEHHQDLFWALRGGGGNFGVVTGLTLRLRPTAVTGGMLVLEPTPERLAAANQAVLDAADGLSAMINLLVAPPAPFLPPSLHGRPIMLVLVCWSGPEAEADSALAPLRALGEPLVEDIGPRAYTDILQGPPPSPQPLHPAMRTGFTDRLDEQWAATVLDAVTTATTFTAVNLRPMGGAIARVPVDATAFAHRHHAVMASVAAPTPDLTALPAAQAWADATARSLGLVGAGYVNFMSETTADDVAAAYPGAVLERLREVKRTYDPDNVFRYNHNVTPAPAGPGG</sequence>
<evidence type="ECO:0000313" key="7">
    <source>
        <dbReference type="EMBL" id="MBD8062529.1"/>
    </source>
</evidence>
<evidence type="ECO:0000256" key="1">
    <source>
        <dbReference type="ARBA" id="ARBA00001974"/>
    </source>
</evidence>
<dbReference type="Gene3D" id="3.40.462.20">
    <property type="match status" value="1"/>
</dbReference>